<dbReference type="InterPro" id="IPR009061">
    <property type="entry name" value="DNA-bd_dom_put_sf"/>
</dbReference>
<dbReference type="GO" id="GO:0046872">
    <property type="term" value="F:metal ion binding"/>
    <property type="evidence" value="ECO:0007669"/>
    <property type="project" value="InterPro"/>
</dbReference>
<dbReference type="CDD" id="cd01104">
    <property type="entry name" value="HTH_MlrA-CarA"/>
    <property type="match status" value="1"/>
</dbReference>
<dbReference type="Gene3D" id="1.10.1660.10">
    <property type="match status" value="1"/>
</dbReference>
<dbReference type="GO" id="GO:0031419">
    <property type="term" value="F:cobalamin binding"/>
    <property type="evidence" value="ECO:0007669"/>
    <property type="project" value="InterPro"/>
</dbReference>
<protein>
    <submittedName>
        <fullName evidence="3">Unannotated protein</fullName>
    </submittedName>
</protein>
<dbReference type="EMBL" id="CAFBLW010000091">
    <property type="protein sequence ID" value="CAB4880188.1"/>
    <property type="molecule type" value="Genomic_DNA"/>
</dbReference>
<reference evidence="3" key="1">
    <citation type="submission" date="2020-05" db="EMBL/GenBank/DDBJ databases">
        <authorList>
            <person name="Chiriac C."/>
            <person name="Salcher M."/>
            <person name="Ghai R."/>
            <person name="Kavagutti S V."/>
        </authorList>
    </citation>
    <scope>NUCLEOTIDE SEQUENCE</scope>
</reference>
<evidence type="ECO:0000259" key="2">
    <source>
        <dbReference type="PROSITE" id="PS50937"/>
    </source>
</evidence>
<sequence length="303" mass="33208">METFATSRHDRAVEELLTVAAVARHIGVAPATLRTWARRYGIGPTAHEAGEHRRYRPEDLAKLTVMRRLISAGMTAAEAAEQAKNHKGKVNIEKIIANCRNCDEVIDAVYRAADSLDRELIENLLRKEIAENGVISAWQDVIVPVLVSVGLAWEESGTGIEVEHMLTEIIKRVLREEIGVIKKPINLRPVLLASVGEEMHSLPIHALAAALAERSIETNFLGPRTPLDALCGMVTRSAPPAIFLWAQLTKNGDPKFFKEIPAIRPAPRIILGGPGWDRKSCESVAFADDLTVACEEISRAIGA</sequence>
<keyword evidence="1" id="KW-0238">DNA-binding</keyword>
<dbReference type="Pfam" id="PF13411">
    <property type="entry name" value="MerR_1"/>
    <property type="match status" value="1"/>
</dbReference>
<dbReference type="InterPro" id="IPR000551">
    <property type="entry name" value="MerR-type_HTH_dom"/>
</dbReference>
<dbReference type="Gene3D" id="3.40.50.280">
    <property type="entry name" value="Cobalamin-binding domain"/>
    <property type="match status" value="1"/>
</dbReference>
<dbReference type="GO" id="GO:0003700">
    <property type="term" value="F:DNA-binding transcription factor activity"/>
    <property type="evidence" value="ECO:0007669"/>
    <property type="project" value="InterPro"/>
</dbReference>
<accession>A0A6J7EEN8</accession>
<dbReference type="PANTHER" id="PTHR30204">
    <property type="entry name" value="REDOX-CYCLING DRUG-SENSING TRANSCRIPTIONAL ACTIVATOR SOXR"/>
    <property type="match status" value="1"/>
</dbReference>
<dbReference type="InterPro" id="IPR036724">
    <property type="entry name" value="Cobalamin-bd_sf"/>
</dbReference>
<dbReference type="PROSITE" id="PS50937">
    <property type="entry name" value="HTH_MERR_2"/>
    <property type="match status" value="1"/>
</dbReference>
<organism evidence="3">
    <name type="scientific">freshwater metagenome</name>
    <dbReference type="NCBI Taxonomy" id="449393"/>
    <lineage>
        <taxon>unclassified sequences</taxon>
        <taxon>metagenomes</taxon>
        <taxon>ecological metagenomes</taxon>
    </lineage>
</organism>
<dbReference type="SMART" id="SM00422">
    <property type="entry name" value="HTH_MERR"/>
    <property type="match status" value="1"/>
</dbReference>
<dbReference type="AlphaFoldDB" id="A0A6J7EEN8"/>
<dbReference type="Pfam" id="PF02607">
    <property type="entry name" value="B12-binding_2"/>
    <property type="match status" value="1"/>
</dbReference>
<dbReference type="SUPFAM" id="SSF52242">
    <property type="entry name" value="Cobalamin (vitamin B12)-binding domain"/>
    <property type="match status" value="1"/>
</dbReference>
<proteinExistence type="predicted"/>
<gene>
    <name evidence="3" type="ORF">UFOPK3461_00894</name>
</gene>
<dbReference type="InterPro" id="IPR047057">
    <property type="entry name" value="MerR_fam"/>
</dbReference>
<dbReference type="SUPFAM" id="SSF46955">
    <property type="entry name" value="Putative DNA-binding domain"/>
    <property type="match status" value="1"/>
</dbReference>
<dbReference type="InterPro" id="IPR003759">
    <property type="entry name" value="Cbl-bd_cap"/>
</dbReference>
<dbReference type="GO" id="GO:0003677">
    <property type="term" value="F:DNA binding"/>
    <property type="evidence" value="ECO:0007669"/>
    <property type="project" value="UniProtKB-KW"/>
</dbReference>
<feature type="domain" description="HTH merR-type" evidence="2">
    <location>
        <begin position="16"/>
        <end position="85"/>
    </location>
</feature>
<evidence type="ECO:0000256" key="1">
    <source>
        <dbReference type="ARBA" id="ARBA00023125"/>
    </source>
</evidence>
<dbReference type="Gene3D" id="1.10.1240.10">
    <property type="entry name" value="Methionine synthase domain"/>
    <property type="match status" value="1"/>
</dbReference>
<name>A0A6J7EEN8_9ZZZZ</name>
<evidence type="ECO:0000313" key="3">
    <source>
        <dbReference type="EMBL" id="CAB4880188.1"/>
    </source>
</evidence>
<dbReference type="PANTHER" id="PTHR30204:SF97">
    <property type="entry name" value="MERR FAMILY REGULATORY PROTEIN"/>
    <property type="match status" value="1"/>
</dbReference>
<dbReference type="InterPro" id="IPR036594">
    <property type="entry name" value="Meth_synthase_dom"/>
</dbReference>